<protein>
    <submittedName>
        <fullName evidence="1">Transposase</fullName>
    </submittedName>
</protein>
<accession>K8A2N7</accession>
<sequence>MLHDTITHNYQHLSMWQLLKKVRHLMDTVSPFPGRKHGLTKA</sequence>
<dbReference type="EMBL" id="CAKW01000121">
    <property type="protein sequence ID" value="CCJ73966.1"/>
    <property type="molecule type" value="Genomic_DNA"/>
</dbReference>
<dbReference type="AlphaFoldDB" id="K8A2N7"/>
<reference evidence="1" key="1">
    <citation type="submission" date="2012-07" db="EMBL/GenBank/DDBJ databases">
        <authorList>
            <person name="Cummings C."/>
        </authorList>
    </citation>
    <scope>NUCLEOTIDE SEQUENCE</scope>
    <source>
        <strain evidence="1">1330</strain>
    </source>
</reference>
<proteinExistence type="predicted"/>
<dbReference type="eggNOG" id="COG3335">
    <property type="taxonomic scope" value="Bacteria"/>
</dbReference>
<evidence type="ECO:0000313" key="2">
    <source>
        <dbReference type="Proteomes" id="UP000009340"/>
    </source>
</evidence>
<comment type="caution">
    <text evidence="1">The sequence shown here is derived from an EMBL/GenBank/DDBJ whole genome shotgun (WGS) entry which is preliminary data.</text>
</comment>
<evidence type="ECO:0000313" key="1">
    <source>
        <dbReference type="EMBL" id="CCJ73966.1"/>
    </source>
</evidence>
<dbReference type="Proteomes" id="UP000009340">
    <property type="component" value="Unassembled WGS sequence"/>
</dbReference>
<name>K8A2N7_9ENTR</name>
<organism evidence="1 2">
    <name type="scientific">Cronobacter condimenti 1330</name>
    <dbReference type="NCBI Taxonomy" id="1073999"/>
    <lineage>
        <taxon>Bacteria</taxon>
        <taxon>Pseudomonadati</taxon>
        <taxon>Pseudomonadota</taxon>
        <taxon>Gammaproteobacteria</taxon>
        <taxon>Enterobacterales</taxon>
        <taxon>Enterobacteriaceae</taxon>
        <taxon>Cronobacter</taxon>
    </lineage>
</organism>
<gene>
    <name evidence="1" type="ORF">BN137_3357</name>
</gene>